<dbReference type="CDD" id="cd08570">
    <property type="entry name" value="GDPD_YPL206cp_fungi"/>
    <property type="match status" value="1"/>
</dbReference>
<dbReference type="SUPFAM" id="SSF51695">
    <property type="entry name" value="PLC-like phosphodiesterases"/>
    <property type="match status" value="1"/>
</dbReference>
<dbReference type="Gene3D" id="3.20.20.190">
    <property type="entry name" value="Phosphatidylinositol (PI) phosphodiesterase"/>
    <property type="match status" value="1"/>
</dbReference>
<reference evidence="3 4" key="1">
    <citation type="submission" date="2013-07" db="EMBL/GenBank/DDBJ databases">
        <title>The Genome Sequence of Cryptococcus heveanensis BCC8398.</title>
        <authorList>
            <consortium name="The Broad Institute Genome Sequencing Platform"/>
            <person name="Cuomo C."/>
            <person name="Litvintseva A."/>
            <person name="Chen Y."/>
            <person name="Heitman J."/>
            <person name="Sun S."/>
            <person name="Springer D."/>
            <person name="Dromer F."/>
            <person name="Young S.K."/>
            <person name="Zeng Q."/>
            <person name="Gargeya S."/>
            <person name="Fitzgerald M."/>
            <person name="Abouelleil A."/>
            <person name="Alvarado L."/>
            <person name="Berlin A.M."/>
            <person name="Chapman S.B."/>
            <person name="Dewar J."/>
            <person name="Goldberg J."/>
            <person name="Griggs A."/>
            <person name="Gujja S."/>
            <person name="Hansen M."/>
            <person name="Howarth C."/>
            <person name="Imamovic A."/>
            <person name="Larimer J."/>
            <person name="McCowan C."/>
            <person name="Murphy C."/>
            <person name="Pearson M."/>
            <person name="Priest M."/>
            <person name="Roberts A."/>
            <person name="Saif S."/>
            <person name="Shea T."/>
            <person name="Sykes S."/>
            <person name="Wortman J."/>
            <person name="Nusbaum C."/>
            <person name="Birren B."/>
        </authorList>
    </citation>
    <scope>NUCLEOTIDE SEQUENCE [LARGE SCALE GENOMIC DNA]</scope>
    <source>
        <strain evidence="3 4">BCC8398</strain>
    </source>
</reference>
<evidence type="ECO:0000313" key="4">
    <source>
        <dbReference type="Proteomes" id="UP000092666"/>
    </source>
</evidence>
<gene>
    <name evidence="3" type="ORF">I316_00265</name>
</gene>
<feature type="compositionally biased region" description="Low complexity" evidence="1">
    <location>
        <begin position="1"/>
        <end position="24"/>
    </location>
</feature>
<reference evidence="4" key="2">
    <citation type="submission" date="2013-12" db="EMBL/GenBank/DDBJ databases">
        <title>Evolution of pathogenesis and genome organization in the Tremellales.</title>
        <authorList>
            <person name="Cuomo C."/>
            <person name="Litvintseva A."/>
            <person name="Heitman J."/>
            <person name="Chen Y."/>
            <person name="Sun S."/>
            <person name="Springer D."/>
            <person name="Dromer F."/>
            <person name="Young S."/>
            <person name="Zeng Q."/>
            <person name="Chapman S."/>
            <person name="Gujja S."/>
            <person name="Saif S."/>
            <person name="Birren B."/>
        </authorList>
    </citation>
    <scope>NUCLEOTIDE SEQUENCE [LARGE SCALE GENOMIC DNA]</scope>
    <source>
        <strain evidence="4">BCC8398</strain>
    </source>
</reference>
<accession>A0A1B9H439</accession>
<organism evidence="3 4">
    <name type="scientific">Kwoniella heveanensis BCC8398</name>
    <dbReference type="NCBI Taxonomy" id="1296120"/>
    <lineage>
        <taxon>Eukaryota</taxon>
        <taxon>Fungi</taxon>
        <taxon>Dikarya</taxon>
        <taxon>Basidiomycota</taxon>
        <taxon>Agaricomycotina</taxon>
        <taxon>Tremellomycetes</taxon>
        <taxon>Tremellales</taxon>
        <taxon>Cryptococcaceae</taxon>
        <taxon>Kwoniella</taxon>
    </lineage>
</organism>
<proteinExistence type="predicted"/>
<protein>
    <submittedName>
        <fullName evidence="3">Glycerophosphoryl diester phosphodiesterase</fullName>
    </submittedName>
</protein>
<evidence type="ECO:0000259" key="2">
    <source>
        <dbReference type="PROSITE" id="PS51704"/>
    </source>
</evidence>
<dbReference type="PANTHER" id="PTHR43805:SF1">
    <property type="entry name" value="GP-PDE DOMAIN-CONTAINING PROTEIN"/>
    <property type="match status" value="1"/>
</dbReference>
<dbReference type="Proteomes" id="UP000092666">
    <property type="component" value="Unassembled WGS sequence"/>
</dbReference>
<dbReference type="InterPro" id="IPR030395">
    <property type="entry name" value="GP_PDE_dom"/>
</dbReference>
<dbReference type="InterPro" id="IPR017946">
    <property type="entry name" value="PLC-like_Pdiesterase_TIM-brl"/>
</dbReference>
<feature type="compositionally biased region" description="Basic and acidic residues" evidence="1">
    <location>
        <begin position="373"/>
        <end position="390"/>
    </location>
</feature>
<dbReference type="EMBL" id="KI669492">
    <property type="protein sequence ID" value="OCF38041.1"/>
    <property type="molecule type" value="Genomic_DNA"/>
</dbReference>
<feature type="domain" description="GP-PDE" evidence="2">
    <location>
        <begin position="33"/>
        <end position="274"/>
    </location>
</feature>
<dbReference type="STRING" id="1296120.A0A1B9H439"/>
<dbReference type="AlphaFoldDB" id="A0A1B9H439"/>
<name>A0A1B9H439_9TREE</name>
<feature type="region of interest" description="Disordered" evidence="1">
    <location>
        <begin position="327"/>
        <end position="390"/>
    </location>
</feature>
<dbReference type="PROSITE" id="PS51704">
    <property type="entry name" value="GP_PDE"/>
    <property type="match status" value="1"/>
</dbReference>
<dbReference type="PANTHER" id="PTHR43805">
    <property type="entry name" value="GLYCEROPHOSPHORYL DIESTER PHOSPHODIESTERASE"/>
    <property type="match status" value="1"/>
</dbReference>
<dbReference type="OrthoDB" id="1058301at2759"/>
<evidence type="ECO:0000313" key="3">
    <source>
        <dbReference type="EMBL" id="OCF38041.1"/>
    </source>
</evidence>
<dbReference type="GO" id="GO:0008081">
    <property type="term" value="F:phosphoric diester hydrolase activity"/>
    <property type="evidence" value="ECO:0007669"/>
    <property type="project" value="InterPro"/>
</dbReference>
<evidence type="ECO:0000256" key="1">
    <source>
        <dbReference type="SAM" id="MobiDB-lite"/>
    </source>
</evidence>
<feature type="region of interest" description="Disordered" evidence="1">
    <location>
        <begin position="1"/>
        <end position="28"/>
    </location>
</feature>
<feature type="compositionally biased region" description="Low complexity" evidence="1">
    <location>
        <begin position="334"/>
        <end position="349"/>
    </location>
</feature>
<dbReference type="GO" id="GO:0006629">
    <property type="term" value="P:lipid metabolic process"/>
    <property type="evidence" value="ECO:0007669"/>
    <property type="project" value="InterPro"/>
</dbReference>
<dbReference type="Pfam" id="PF03009">
    <property type="entry name" value="GDPD"/>
    <property type="match status" value="1"/>
</dbReference>
<keyword evidence="4" id="KW-1185">Reference proteome</keyword>
<sequence length="409" mass="45207">MTVTATATKTTTATATGTAPTVAPIQPREPQDIECWGHRGASAHLPENTLASFQAAIKEGCDGIESDVHATSDGVVLMFHDPTLDRTTTGKGLIREQPWSGVIEHVRTTKEPVQPIPLFEELIALLMEPQNQHVTLNIDCKMQNDPERLFPEMSRIISTYPNHASTLSPRIILGLWHPLFLPPALKYLPQCRRYHIGFSIPIVKTYFWNHVEGFSMNFSLLMGSEGQKFLKEARENGKEVTVWTVNDGNEMRIAMQWGVKAVLTDRVGAFNELKQEVIADPSKLQLSGMTKYTFPWSSWRYYALSHVTIRLAGGMYLRAHGQMSVPPLPSTTQLSPASASASTELATTPVGSAQNTNDNDNDDNAITLASEPELEREPIPVHRNPTRRESITAAIVSPIVSPLLPKNPS</sequence>